<keyword evidence="6" id="KW-1185">Reference proteome</keyword>
<evidence type="ECO:0000256" key="3">
    <source>
        <dbReference type="ARBA" id="ARBA00023052"/>
    </source>
</evidence>
<evidence type="ECO:0000256" key="2">
    <source>
        <dbReference type="ARBA" id="ARBA00023002"/>
    </source>
</evidence>
<dbReference type="Proteomes" id="UP000190328">
    <property type="component" value="Unassembled WGS sequence"/>
</dbReference>
<evidence type="ECO:0000313" key="6">
    <source>
        <dbReference type="Proteomes" id="UP000190328"/>
    </source>
</evidence>
<dbReference type="OrthoDB" id="9766715at2"/>
<reference evidence="6" key="1">
    <citation type="submission" date="2017-02" db="EMBL/GenBank/DDBJ databases">
        <authorList>
            <person name="Varghese N."/>
            <person name="Submissions S."/>
        </authorList>
    </citation>
    <scope>NUCLEOTIDE SEQUENCE [LARGE SCALE GENOMIC DNA]</scope>
    <source>
        <strain evidence="6">ATCC BAA-1030</strain>
    </source>
</reference>
<dbReference type="GO" id="GO:0004739">
    <property type="term" value="F:pyruvate dehydrogenase (acetyl-transferring) activity"/>
    <property type="evidence" value="ECO:0007669"/>
    <property type="project" value="TreeGrafter"/>
</dbReference>
<sequence>MKSKLEVQTALTQKEMKRTLSRMWKIRAFEEKLSELQAVGEIYGTYHLSIGQEATAIGACSQLNITDMITSTHRNHAHCLAKGIDMRAMLAELCGKSTGTNKGKGGSMHIADLKTGNLGSNGIVGAGFPIACGAALAAQMNKTGQVVISFGGDGSVNEGAFHEALNLASIWKLPVIFFIENNLYGMSSKVSEMVNISHLSDRAIAYGIPGITIDGNDVELVMSTTKNAIEYARKGQGPTLIEAITYRHEGHSKSDKLVYRTEQESEIWKEKNDPIRRFELKMIHQANFTEEDVREIEKIARFHVEELAESVKNDPMPTKEDLLKDVYFGNVGEVRA</sequence>
<proteinExistence type="predicted"/>
<comment type="cofactor">
    <cofactor evidence="1">
        <name>thiamine diphosphate</name>
        <dbReference type="ChEBI" id="CHEBI:58937"/>
    </cofactor>
</comment>
<feature type="domain" description="Dehydrogenase E1 component" evidence="4">
    <location>
        <begin position="22"/>
        <end position="318"/>
    </location>
</feature>
<dbReference type="PANTHER" id="PTHR11516">
    <property type="entry name" value="PYRUVATE DEHYDROGENASE E1 COMPONENT, ALPHA SUBUNIT BACTERIAL AND ORGANELLAR"/>
    <property type="match status" value="1"/>
</dbReference>
<dbReference type="EMBL" id="FUXI01000013">
    <property type="protein sequence ID" value="SJZ74891.1"/>
    <property type="molecule type" value="Genomic_DNA"/>
</dbReference>
<dbReference type="SUPFAM" id="SSF52518">
    <property type="entry name" value="Thiamin diphosphate-binding fold (THDP-binding)"/>
    <property type="match status" value="1"/>
</dbReference>
<evidence type="ECO:0000256" key="1">
    <source>
        <dbReference type="ARBA" id="ARBA00001964"/>
    </source>
</evidence>
<gene>
    <name evidence="5" type="ORF">SAMN02745116_01322</name>
</gene>
<keyword evidence="5" id="KW-0670">Pyruvate</keyword>
<keyword evidence="3" id="KW-0786">Thiamine pyrophosphate</keyword>
<dbReference type="CDD" id="cd02000">
    <property type="entry name" value="TPP_E1_PDC_ADC_BCADC"/>
    <property type="match status" value="1"/>
</dbReference>
<dbReference type="InterPro" id="IPR029061">
    <property type="entry name" value="THDP-binding"/>
</dbReference>
<dbReference type="InterPro" id="IPR001017">
    <property type="entry name" value="DH_E1"/>
</dbReference>
<dbReference type="Gene3D" id="3.40.50.970">
    <property type="match status" value="1"/>
</dbReference>
<dbReference type="RefSeq" id="WP_078807259.1">
    <property type="nucleotide sequence ID" value="NZ_FUXI01000013.1"/>
</dbReference>
<protein>
    <submittedName>
        <fullName evidence="5">Pyruvate dehydrogenase E1 component alpha subunit</fullName>
    </submittedName>
</protein>
<keyword evidence="2" id="KW-0560">Oxidoreductase</keyword>
<dbReference type="AlphaFoldDB" id="A0A1T4N6U1"/>
<dbReference type="GO" id="GO:0006086">
    <property type="term" value="P:pyruvate decarboxylation to acetyl-CoA"/>
    <property type="evidence" value="ECO:0007669"/>
    <property type="project" value="TreeGrafter"/>
</dbReference>
<dbReference type="InterPro" id="IPR050642">
    <property type="entry name" value="PDH_E1_Alpha_Subunit"/>
</dbReference>
<accession>A0A1T4N6U1</accession>
<name>A0A1T4N6U1_9ENTE</name>
<evidence type="ECO:0000259" key="4">
    <source>
        <dbReference type="Pfam" id="PF00676"/>
    </source>
</evidence>
<dbReference type="Pfam" id="PF00676">
    <property type="entry name" value="E1_dh"/>
    <property type="match status" value="1"/>
</dbReference>
<dbReference type="PANTHER" id="PTHR11516:SF60">
    <property type="entry name" value="PYRUVATE DEHYDROGENASE E1 COMPONENT SUBUNIT ALPHA"/>
    <property type="match status" value="1"/>
</dbReference>
<dbReference type="STRING" id="263852.SAMN02745116_01322"/>
<evidence type="ECO:0000313" key="5">
    <source>
        <dbReference type="EMBL" id="SJZ74891.1"/>
    </source>
</evidence>
<organism evidence="5 6">
    <name type="scientific">Pilibacter termitis</name>
    <dbReference type="NCBI Taxonomy" id="263852"/>
    <lineage>
        <taxon>Bacteria</taxon>
        <taxon>Bacillati</taxon>
        <taxon>Bacillota</taxon>
        <taxon>Bacilli</taxon>
        <taxon>Lactobacillales</taxon>
        <taxon>Enterococcaceae</taxon>
        <taxon>Pilibacter</taxon>
    </lineage>
</organism>